<dbReference type="EMBL" id="MN738854">
    <property type="protein sequence ID" value="QHT28298.1"/>
    <property type="molecule type" value="Genomic_DNA"/>
</dbReference>
<sequence>MNSDKLILFDVDGTLVDSGKEINSYMISILKELKNNGYHIGIAGGGSIDKILNQMKNEILFEHYFSECGCVYYKNIGTDLLCIEKVYEKNIRKHELYHYINILIKKALDFLSKVEYTLTGNFIDLRTGIIYISLIGMSATEEERKYFKEYDTKYKIREQLLALLIQAAKSLNIEDKVSILEGGSVGIAIYPCEWDKIQVLSSLTQYKEIHFVGDKYEEGGNDYGLIHHRSVKGHKVDNKQDTYELLKKMIS</sequence>
<evidence type="ECO:0000256" key="5">
    <source>
        <dbReference type="ARBA" id="ARBA00012730"/>
    </source>
</evidence>
<reference evidence="10" key="1">
    <citation type="journal article" date="2020" name="Nature">
        <title>Giant virus diversity and host interactions through global metagenomics.</title>
        <authorList>
            <person name="Schulz F."/>
            <person name="Roux S."/>
            <person name="Paez-Espino D."/>
            <person name="Jungbluth S."/>
            <person name="Walsh D.A."/>
            <person name="Denef V.J."/>
            <person name="McMahon K.D."/>
            <person name="Konstantinidis K.T."/>
            <person name="Eloe-Fadrosh E.A."/>
            <person name="Kyrpides N.C."/>
            <person name="Woyke T."/>
        </authorList>
    </citation>
    <scope>NUCLEOTIDE SEQUENCE</scope>
    <source>
        <strain evidence="10">GVMAG-M-3300001348-25</strain>
    </source>
</reference>
<name>A0A6C0EH72_9ZZZZ</name>
<proteinExistence type="inferred from homology"/>
<dbReference type="InterPro" id="IPR036412">
    <property type="entry name" value="HAD-like_sf"/>
</dbReference>
<evidence type="ECO:0000256" key="4">
    <source>
        <dbReference type="ARBA" id="ARBA00011738"/>
    </source>
</evidence>
<comment type="subunit">
    <text evidence="4">Homodimer.</text>
</comment>
<comment type="subcellular location">
    <subcellularLocation>
        <location evidence="1">Cytoplasm</location>
    </subcellularLocation>
</comment>
<accession>A0A6C0EH72</accession>
<dbReference type="GO" id="GO:0005829">
    <property type="term" value="C:cytosol"/>
    <property type="evidence" value="ECO:0007669"/>
    <property type="project" value="TreeGrafter"/>
</dbReference>
<dbReference type="AlphaFoldDB" id="A0A6C0EH72"/>
<dbReference type="Gene3D" id="3.40.50.1000">
    <property type="entry name" value="HAD superfamily/HAD-like"/>
    <property type="match status" value="1"/>
</dbReference>
<evidence type="ECO:0000256" key="9">
    <source>
        <dbReference type="ARBA" id="ARBA00023235"/>
    </source>
</evidence>
<dbReference type="PANTHER" id="PTHR10466:SF0">
    <property type="entry name" value="PHOSPHOMANNOMUTASE"/>
    <property type="match status" value="1"/>
</dbReference>
<dbReference type="PANTHER" id="PTHR10466">
    <property type="entry name" value="PHOSPHOMANNOMUTASE"/>
    <property type="match status" value="1"/>
</dbReference>
<dbReference type="GO" id="GO:0009298">
    <property type="term" value="P:GDP-mannose biosynthetic process"/>
    <property type="evidence" value="ECO:0007669"/>
    <property type="project" value="UniProtKB-UniPathway"/>
</dbReference>
<dbReference type="GO" id="GO:0006013">
    <property type="term" value="P:mannose metabolic process"/>
    <property type="evidence" value="ECO:0007669"/>
    <property type="project" value="TreeGrafter"/>
</dbReference>
<dbReference type="EC" id="5.4.2.8" evidence="5"/>
<comment type="pathway">
    <text evidence="2">Nucleotide-sugar biosynthesis; GDP-alpha-D-mannose biosynthesis; alpha-D-mannose 1-phosphate from D-fructose 6-phosphate: step 2/2.</text>
</comment>
<dbReference type="InterPro" id="IPR006379">
    <property type="entry name" value="HAD-SF_hydro_IIB"/>
</dbReference>
<evidence type="ECO:0000256" key="7">
    <source>
        <dbReference type="ARBA" id="ARBA00022723"/>
    </source>
</evidence>
<evidence type="ECO:0000313" key="10">
    <source>
        <dbReference type="EMBL" id="QHT28298.1"/>
    </source>
</evidence>
<evidence type="ECO:0000256" key="3">
    <source>
        <dbReference type="ARBA" id="ARBA00009736"/>
    </source>
</evidence>
<protein>
    <recommendedName>
        <fullName evidence="5">phosphomannomutase</fullName>
        <ecNumber evidence="5">5.4.2.8</ecNumber>
    </recommendedName>
</protein>
<keyword evidence="7" id="KW-0479">Metal-binding</keyword>
<keyword evidence="6" id="KW-0963">Cytoplasm</keyword>
<evidence type="ECO:0000256" key="8">
    <source>
        <dbReference type="ARBA" id="ARBA00022842"/>
    </source>
</evidence>
<dbReference type="Pfam" id="PF03332">
    <property type="entry name" value="PMM"/>
    <property type="match status" value="1"/>
</dbReference>
<keyword evidence="8" id="KW-0460">Magnesium</keyword>
<dbReference type="UniPathway" id="UPA00126">
    <property type="reaction ID" value="UER00424"/>
</dbReference>
<dbReference type="GO" id="GO:0004615">
    <property type="term" value="F:phosphomannomutase activity"/>
    <property type="evidence" value="ECO:0007669"/>
    <property type="project" value="UniProtKB-EC"/>
</dbReference>
<dbReference type="NCBIfam" id="TIGR01484">
    <property type="entry name" value="HAD-SF-IIB"/>
    <property type="match status" value="1"/>
</dbReference>
<dbReference type="InterPro" id="IPR023214">
    <property type="entry name" value="HAD_sf"/>
</dbReference>
<evidence type="ECO:0000256" key="2">
    <source>
        <dbReference type="ARBA" id="ARBA00004699"/>
    </source>
</evidence>
<dbReference type="SUPFAM" id="SSF56784">
    <property type="entry name" value="HAD-like"/>
    <property type="match status" value="1"/>
</dbReference>
<comment type="similarity">
    <text evidence="3">Belongs to the eukaryotic PMM family.</text>
</comment>
<dbReference type="InterPro" id="IPR005002">
    <property type="entry name" value="PMM"/>
</dbReference>
<dbReference type="GO" id="GO:0046872">
    <property type="term" value="F:metal ion binding"/>
    <property type="evidence" value="ECO:0007669"/>
    <property type="project" value="UniProtKB-KW"/>
</dbReference>
<evidence type="ECO:0000256" key="6">
    <source>
        <dbReference type="ARBA" id="ARBA00022490"/>
    </source>
</evidence>
<evidence type="ECO:0000256" key="1">
    <source>
        <dbReference type="ARBA" id="ARBA00004496"/>
    </source>
</evidence>
<dbReference type="InterPro" id="IPR043169">
    <property type="entry name" value="PMM_cap"/>
</dbReference>
<dbReference type="GO" id="GO:0006487">
    <property type="term" value="P:protein N-linked glycosylation"/>
    <property type="evidence" value="ECO:0007669"/>
    <property type="project" value="TreeGrafter"/>
</dbReference>
<organism evidence="10">
    <name type="scientific">viral metagenome</name>
    <dbReference type="NCBI Taxonomy" id="1070528"/>
    <lineage>
        <taxon>unclassified sequences</taxon>
        <taxon>metagenomes</taxon>
        <taxon>organismal metagenomes</taxon>
    </lineage>
</organism>
<keyword evidence="9" id="KW-0413">Isomerase</keyword>
<dbReference type="Gene3D" id="3.30.1240.20">
    <property type="match status" value="1"/>
</dbReference>